<proteinExistence type="predicted"/>
<protein>
    <submittedName>
        <fullName evidence="1">Uncharacterized protein</fullName>
    </submittedName>
</protein>
<accession>A0AAN8SXB6</accession>
<organism evidence="1 2">
    <name type="scientific">Solanum bulbocastanum</name>
    <name type="common">Wild potato</name>
    <dbReference type="NCBI Taxonomy" id="147425"/>
    <lineage>
        <taxon>Eukaryota</taxon>
        <taxon>Viridiplantae</taxon>
        <taxon>Streptophyta</taxon>
        <taxon>Embryophyta</taxon>
        <taxon>Tracheophyta</taxon>
        <taxon>Spermatophyta</taxon>
        <taxon>Magnoliopsida</taxon>
        <taxon>eudicotyledons</taxon>
        <taxon>Gunneridae</taxon>
        <taxon>Pentapetalae</taxon>
        <taxon>asterids</taxon>
        <taxon>lamiids</taxon>
        <taxon>Solanales</taxon>
        <taxon>Solanaceae</taxon>
        <taxon>Solanoideae</taxon>
        <taxon>Solaneae</taxon>
        <taxon>Solanum</taxon>
    </lineage>
</organism>
<dbReference type="AlphaFoldDB" id="A0AAN8SXB6"/>
<dbReference type="Proteomes" id="UP001371456">
    <property type="component" value="Unassembled WGS sequence"/>
</dbReference>
<gene>
    <name evidence="1" type="ORF">RDI58_026655</name>
</gene>
<reference evidence="1 2" key="1">
    <citation type="submission" date="2024-02" db="EMBL/GenBank/DDBJ databases">
        <title>de novo genome assembly of Solanum bulbocastanum strain 11H21.</title>
        <authorList>
            <person name="Hosaka A.J."/>
        </authorList>
    </citation>
    <scope>NUCLEOTIDE SEQUENCE [LARGE SCALE GENOMIC DNA]</scope>
    <source>
        <tissue evidence="1">Young leaves</tissue>
    </source>
</reference>
<evidence type="ECO:0000313" key="1">
    <source>
        <dbReference type="EMBL" id="KAK6775654.1"/>
    </source>
</evidence>
<dbReference type="EMBL" id="JBANQN010000011">
    <property type="protein sequence ID" value="KAK6775654.1"/>
    <property type="molecule type" value="Genomic_DNA"/>
</dbReference>
<sequence>MTGEILKEVALGPEYQVLTMNKYCYNGFKFSN</sequence>
<name>A0AAN8SXB6_SOLBU</name>
<evidence type="ECO:0000313" key="2">
    <source>
        <dbReference type="Proteomes" id="UP001371456"/>
    </source>
</evidence>
<comment type="caution">
    <text evidence="1">The sequence shown here is derived from an EMBL/GenBank/DDBJ whole genome shotgun (WGS) entry which is preliminary data.</text>
</comment>
<keyword evidence="2" id="KW-1185">Reference proteome</keyword>